<name>A0A9W9JGG1_9EURO</name>
<protein>
    <submittedName>
        <fullName evidence="3">Beta-lactamase-like protein</fullName>
    </submittedName>
</protein>
<comment type="caution">
    <text evidence="3">The sequence shown here is derived from an EMBL/GenBank/DDBJ whole genome shotgun (WGS) entry which is preliminary data.</text>
</comment>
<dbReference type="PANTHER" id="PTHR22935">
    <property type="entry name" value="PENICILLIN-BINDING PROTEIN"/>
    <property type="match status" value="1"/>
</dbReference>
<keyword evidence="4" id="KW-1185">Reference proteome</keyword>
<organism evidence="3 4">
    <name type="scientific">Penicillium cf. viridicatum</name>
    <dbReference type="NCBI Taxonomy" id="2972119"/>
    <lineage>
        <taxon>Eukaryota</taxon>
        <taxon>Fungi</taxon>
        <taxon>Dikarya</taxon>
        <taxon>Ascomycota</taxon>
        <taxon>Pezizomycotina</taxon>
        <taxon>Eurotiomycetes</taxon>
        <taxon>Eurotiomycetidae</taxon>
        <taxon>Eurotiales</taxon>
        <taxon>Aspergillaceae</taxon>
        <taxon>Penicillium</taxon>
    </lineage>
</organism>
<dbReference type="PANTHER" id="PTHR22935:SF95">
    <property type="entry name" value="BETA-LACTAMASE-LIKE 1-RELATED"/>
    <property type="match status" value="1"/>
</dbReference>
<reference evidence="3" key="1">
    <citation type="submission" date="2022-11" db="EMBL/GenBank/DDBJ databases">
        <authorList>
            <person name="Petersen C."/>
        </authorList>
    </citation>
    <scope>NUCLEOTIDE SEQUENCE</scope>
    <source>
        <strain evidence="3">IBT 20477</strain>
    </source>
</reference>
<dbReference type="OrthoDB" id="10250282at2759"/>
<evidence type="ECO:0000313" key="4">
    <source>
        <dbReference type="Proteomes" id="UP001150942"/>
    </source>
</evidence>
<proteinExistence type="inferred from homology"/>
<dbReference type="InterPro" id="IPR051478">
    <property type="entry name" value="Beta-lactamase-like_AB/R"/>
</dbReference>
<evidence type="ECO:0000256" key="1">
    <source>
        <dbReference type="ARBA" id="ARBA00038473"/>
    </source>
</evidence>
<feature type="domain" description="Beta-lactamase-related" evidence="2">
    <location>
        <begin position="51"/>
        <end position="97"/>
    </location>
</feature>
<dbReference type="InterPro" id="IPR001466">
    <property type="entry name" value="Beta-lactam-related"/>
</dbReference>
<dbReference type="SUPFAM" id="SSF56601">
    <property type="entry name" value="beta-lactamase/transpeptidase-like"/>
    <property type="match status" value="1"/>
</dbReference>
<dbReference type="AlphaFoldDB" id="A0A9W9JGG1"/>
<sequence>MKAPDTTTALGAAFGQETRNSVAICGFSIHDSGESPLFDYYHTANDLSPNGTNSVGPDTVFRIGSISKLFTVYQLLLQGGHNLLNEPISRYLNGLPADSDYNTNPTVKWDEINVGALAGQMGGILRGCTS</sequence>
<gene>
    <name evidence="3" type="ORF">N7449_006969</name>
</gene>
<evidence type="ECO:0000259" key="2">
    <source>
        <dbReference type="Pfam" id="PF00144"/>
    </source>
</evidence>
<dbReference type="EMBL" id="JAPQKQ010000005">
    <property type="protein sequence ID" value="KAJ5196490.1"/>
    <property type="molecule type" value="Genomic_DNA"/>
</dbReference>
<dbReference type="Proteomes" id="UP001150942">
    <property type="component" value="Unassembled WGS sequence"/>
</dbReference>
<dbReference type="Pfam" id="PF00144">
    <property type="entry name" value="Beta-lactamase"/>
    <property type="match status" value="1"/>
</dbReference>
<accession>A0A9W9JGG1</accession>
<dbReference type="InterPro" id="IPR012338">
    <property type="entry name" value="Beta-lactam/transpept-like"/>
</dbReference>
<evidence type="ECO:0000313" key="3">
    <source>
        <dbReference type="EMBL" id="KAJ5196490.1"/>
    </source>
</evidence>
<comment type="similarity">
    <text evidence="1">Belongs to the beta-lactamase family.</text>
</comment>
<reference evidence="3" key="2">
    <citation type="journal article" date="2023" name="IMA Fungus">
        <title>Comparative genomic study of the Penicillium genus elucidates a diverse pangenome and 15 lateral gene transfer events.</title>
        <authorList>
            <person name="Petersen C."/>
            <person name="Sorensen T."/>
            <person name="Nielsen M.R."/>
            <person name="Sondergaard T.E."/>
            <person name="Sorensen J.L."/>
            <person name="Fitzpatrick D.A."/>
            <person name="Frisvad J.C."/>
            <person name="Nielsen K.L."/>
        </authorList>
    </citation>
    <scope>NUCLEOTIDE SEQUENCE</scope>
    <source>
        <strain evidence="3">IBT 20477</strain>
    </source>
</reference>
<dbReference type="Gene3D" id="3.40.710.10">
    <property type="entry name" value="DD-peptidase/beta-lactamase superfamily"/>
    <property type="match status" value="1"/>
</dbReference>